<keyword evidence="1" id="KW-0472">Membrane</keyword>
<name>A0A1F5PY77_9BACT</name>
<feature type="transmembrane region" description="Helical" evidence="1">
    <location>
        <begin position="37"/>
        <end position="65"/>
    </location>
</feature>
<sequence>MIIDTIIDTILGFLGFSISEAVVDTMKAKKRKLWRSIIGFILTLIILIVVAGVLMYLFLFLSLWLKSR</sequence>
<dbReference type="AlphaFoldDB" id="A0A1F5PY77"/>
<evidence type="ECO:0000313" key="2">
    <source>
        <dbReference type="EMBL" id="OGE94888.1"/>
    </source>
</evidence>
<comment type="caution">
    <text evidence="2">The sequence shown here is derived from an EMBL/GenBank/DDBJ whole genome shotgun (WGS) entry which is preliminary data.</text>
</comment>
<evidence type="ECO:0000313" key="3">
    <source>
        <dbReference type="Proteomes" id="UP000177281"/>
    </source>
</evidence>
<organism evidence="2 3">
    <name type="scientific">Candidatus Doudnabacteria bacterium RIFCSPLOWO2_01_FULL_44_21</name>
    <dbReference type="NCBI Taxonomy" id="1817841"/>
    <lineage>
        <taxon>Bacteria</taxon>
        <taxon>Candidatus Doudnaibacteriota</taxon>
    </lineage>
</organism>
<keyword evidence="1" id="KW-1133">Transmembrane helix</keyword>
<evidence type="ECO:0000256" key="1">
    <source>
        <dbReference type="SAM" id="Phobius"/>
    </source>
</evidence>
<dbReference type="EMBL" id="MFFB01000007">
    <property type="protein sequence ID" value="OGE94888.1"/>
    <property type="molecule type" value="Genomic_DNA"/>
</dbReference>
<keyword evidence="1" id="KW-0812">Transmembrane</keyword>
<gene>
    <name evidence="2" type="ORF">A3B10_03830</name>
</gene>
<protein>
    <submittedName>
        <fullName evidence="2">Uncharacterized protein</fullName>
    </submittedName>
</protein>
<dbReference type="Proteomes" id="UP000177281">
    <property type="component" value="Unassembled WGS sequence"/>
</dbReference>
<reference evidence="2 3" key="1">
    <citation type="journal article" date="2016" name="Nat. Commun.">
        <title>Thousands of microbial genomes shed light on interconnected biogeochemical processes in an aquifer system.</title>
        <authorList>
            <person name="Anantharaman K."/>
            <person name="Brown C.T."/>
            <person name="Hug L.A."/>
            <person name="Sharon I."/>
            <person name="Castelle C.J."/>
            <person name="Probst A.J."/>
            <person name="Thomas B.C."/>
            <person name="Singh A."/>
            <person name="Wilkins M.J."/>
            <person name="Karaoz U."/>
            <person name="Brodie E.L."/>
            <person name="Williams K.H."/>
            <person name="Hubbard S.S."/>
            <person name="Banfield J.F."/>
        </authorList>
    </citation>
    <scope>NUCLEOTIDE SEQUENCE [LARGE SCALE GENOMIC DNA]</scope>
</reference>
<proteinExistence type="predicted"/>
<dbReference type="STRING" id="1817841.A3B10_03830"/>
<accession>A0A1F5PY77</accession>